<dbReference type="EMBL" id="JABSOD010000010">
    <property type="protein sequence ID" value="NRQ43185.1"/>
    <property type="molecule type" value="Genomic_DNA"/>
</dbReference>
<accession>A0A7Y5EI58</accession>
<keyword evidence="3" id="KW-1185">Reference proteome</keyword>
<keyword evidence="1" id="KW-0812">Transmembrane</keyword>
<sequence>MLRRYFISDDLDDLAVIEQELEAQGIATPQIHVLSENDAEVGLHHLHEVAPVLKSDVVHATEVGAVIGAVGAVLVLALAWFMGWTDTSAGWIPFIFLAIVVLGFCTWEGGFIGIQQPNVNFKRFQELLHQGKHVLFIDIEPEQEVVMKKVLGKHPRLQSAGDGDATPGWVVRSQQFFRRFVKAMP</sequence>
<evidence type="ECO:0000256" key="1">
    <source>
        <dbReference type="SAM" id="Phobius"/>
    </source>
</evidence>
<name>A0A7Y5EI58_9GAMM</name>
<evidence type="ECO:0000313" key="3">
    <source>
        <dbReference type="Proteomes" id="UP000523161"/>
    </source>
</evidence>
<dbReference type="AlphaFoldDB" id="A0A7Y5EI58"/>
<organism evidence="2 3">
    <name type="scientific">Rheinheimera lutimaris</name>
    <dbReference type="NCBI Taxonomy" id="2740584"/>
    <lineage>
        <taxon>Bacteria</taxon>
        <taxon>Pseudomonadati</taxon>
        <taxon>Pseudomonadota</taxon>
        <taxon>Gammaproteobacteria</taxon>
        <taxon>Chromatiales</taxon>
        <taxon>Chromatiaceae</taxon>
        <taxon>Rheinheimera</taxon>
    </lineage>
</organism>
<feature type="transmembrane region" description="Helical" evidence="1">
    <location>
        <begin position="63"/>
        <end position="84"/>
    </location>
</feature>
<evidence type="ECO:0000313" key="2">
    <source>
        <dbReference type="EMBL" id="NRQ43185.1"/>
    </source>
</evidence>
<keyword evidence="1" id="KW-0472">Membrane</keyword>
<proteinExistence type="predicted"/>
<comment type="caution">
    <text evidence="2">The sequence shown here is derived from an EMBL/GenBank/DDBJ whole genome shotgun (WGS) entry which is preliminary data.</text>
</comment>
<keyword evidence="1" id="KW-1133">Transmembrane helix</keyword>
<reference evidence="2 3" key="1">
    <citation type="submission" date="2020-06" db="EMBL/GenBank/DDBJ databases">
        <title>Rheinheimera sp. nov., a marine bacterium isolated from coastal.</title>
        <authorList>
            <person name="Yu Q."/>
            <person name="Qi Y."/>
            <person name="Pu J."/>
        </authorList>
    </citation>
    <scope>NUCLEOTIDE SEQUENCE [LARGE SCALE GENOMIC DNA]</scope>
    <source>
        <strain evidence="2 3">YQF-2</strain>
    </source>
</reference>
<feature type="transmembrane region" description="Helical" evidence="1">
    <location>
        <begin position="90"/>
        <end position="114"/>
    </location>
</feature>
<dbReference type="Proteomes" id="UP000523161">
    <property type="component" value="Unassembled WGS sequence"/>
</dbReference>
<protein>
    <submittedName>
        <fullName evidence="2">NAD/FAD-utilizing enzyme</fullName>
    </submittedName>
</protein>
<dbReference type="RefSeq" id="WP_173501426.1">
    <property type="nucleotide sequence ID" value="NZ_JABSOD010000010.1"/>
</dbReference>
<gene>
    <name evidence="2" type="ORF">HRH59_11585</name>
</gene>